<name>A0A1C7LW47_GRIFR</name>
<proteinExistence type="predicted"/>
<evidence type="ECO:0000313" key="2">
    <source>
        <dbReference type="Proteomes" id="UP000092993"/>
    </source>
</evidence>
<gene>
    <name evidence="1" type="ORF">A0H81_11134</name>
</gene>
<dbReference type="Proteomes" id="UP000092993">
    <property type="component" value="Unassembled WGS sequence"/>
</dbReference>
<comment type="caution">
    <text evidence="1">The sequence shown here is derived from an EMBL/GenBank/DDBJ whole genome shotgun (WGS) entry which is preliminary data.</text>
</comment>
<keyword evidence="2" id="KW-1185">Reference proteome</keyword>
<sequence length="70" mass="8179">MYLSLISINYPFSRLAPNILTFHVVEVNVSIQEFYKTNHRALRDFHDYAEQAGLLDSLNNCTMEMIKDIN</sequence>
<reference evidence="1 2" key="1">
    <citation type="submission" date="2016-03" db="EMBL/GenBank/DDBJ databases">
        <title>Whole genome sequencing of Grifola frondosa 9006-11.</title>
        <authorList>
            <person name="Min B."/>
            <person name="Park H."/>
            <person name="Kim J.-G."/>
            <person name="Cho H."/>
            <person name="Oh Y.-L."/>
            <person name="Kong W.-S."/>
            <person name="Choi I.-G."/>
        </authorList>
    </citation>
    <scope>NUCLEOTIDE SEQUENCE [LARGE SCALE GENOMIC DNA]</scope>
    <source>
        <strain evidence="1 2">9006-11</strain>
    </source>
</reference>
<protein>
    <submittedName>
        <fullName evidence="1">Uncharacterized protein</fullName>
    </submittedName>
</protein>
<dbReference type="AlphaFoldDB" id="A0A1C7LW47"/>
<accession>A0A1C7LW47</accession>
<evidence type="ECO:0000313" key="1">
    <source>
        <dbReference type="EMBL" id="OBZ68953.1"/>
    </source>
</evidence>
<dbReference type="EMBL" id="LUGG01000019">
    <property type="protein sequence ID" value="OBZ68953.1"/>
    <property type="molecule type" value="Genomic_DNA"/>
</dbReference>
<organism evidence="1 2">
    <name type="scientific">Grifola frondosa</name>
    <name type="common">Maitake</name>
    <name type="synonym">Polyporus frondosus</name>
    <dbReference type="NCBI Taxonomy" id="5627"/>
    <lineage>
        <taxon>Eukaryota</taxon>
        <taxon>Fungi</taxon>
        <taxon>Dikarya</taxon>
        <taxon>Basidiomycota</taxon>
        <taxon>Agaricomycotina</taxon>
        <taxon>Agaricomycetes</taxon>
        <taxon>Polyporales</taxon>
        <taxon>Grifolaceae</taxon>
        <taxon>Grifola</taxon>
    </lineage>
</organism>